<keyword evidence="2 7" id="KW-0349">Heme</keyword>
<feature type="compositionally biased region" description="Low complexity" evidence="8">
    <location>
        <begin position="68"/>
        <end position="82"/>
    </location>
</feature>
<comment type="caution">
    <text evidence="9">The sequence shown here is derived from an EMBL/GenBank/DDBJ whole genome shotgun (WGS) entry which is preliminary data.</text>
</comment>
<accession>A0A6A0B013</accession>
<evidence type="ECO:0000313" key="9">
    <source>
        <dbReference type="EMBL" id="GFH37574.1"/>
    </source>
</evidence>
<keyword evidence="6 7" id="KW-0503">Monooxygenase</keyword>
<evidence type="ECO:0000256" key="7">
    <source>
        <dbReference type="RuleBase" id="RU000461"/>
    </source>
</evidence>
<dbReference type="PANTHER" id="PTHR46696:SF1">
    <property type="entry name" value="CYTOCHROME P450 YJIB-RELATED"/>
    <property type="match status" value="1"/>
</dbReference>
<evidence type="ECO:0000313" key="10">
    <source>
        <dbReference type="Proteomes" id="UP000484988"/>
    </source>
</evidence>
<dbReference type="PROSITE" id="PS00086">
    <property type="entry name" value="CYTOCHROME_P450"/>
    <property type="match status" value="1"/>
</dbReference>
<dbReference type="Pfam" id="PF00067">
    <property type="entry name" value="p450"/>
    <property type="match status" value="1"/>
</dbReference>
<evidence type="ECO:0000256" key="1">
    <source>
        <dbReference type="ARBA" id="ARBA00010617"/>
    </source>
</evidence>
<feature type="compositionally biased region" description="Low complexity" evidence="8">
    <location>
        <begin position="44"/>
        <end position="55"/>
    </location>
</feature>
<dbReference type="PANTHER" id="PTHR46696">
    <property type="entry name" value="P450, PUTATIVE (EUROFUNG)-RELATED"/>
    <property type="match status" value="1"/>
</dbReference>
<feature type="compositionally biased region" description="Low complexity" evidence="8">
    <location>
        <begin position="12"/>
        <end position="37"/>
    </location>
</feature>
<dbReference type="Proteomes" id="UP000484988">
    <property type="component" value="Unassembled WGS sequence"/>
</dbReference>
<sequence>MRDEASARMMRAPAATGPGPAAPETTAPGTTAPGAEGPRADEQGTTVPGAGAPGTREPSPTAPEAGAPGTREPGPSTPGTSGPLPPVRFWPVRDLAGVEFDPDLAALMREGPVTRIRLPHGEGWAWLVSRHEDVRTVTNDPRLSRRAVAGSDVTRLAPHFIPVDGAVGFEDPPDHTRLRRAVAPAFTGGGVERLRERARALLDALVDGVLRDGPPADLVARVLAPFPLAVVCELMGVPADDRPAVHEWTSLILSSAEGAERSGRARDAMCGYFDRLLAERHGTGGEDVIGLLSAAVADGGITGAEAVGLALLIQIGGEAVTNNTGNMAYILLTRPDLMDRLRREPGVRATAVDELLRWIPHRNGVGLCRIATEDLTVGGRRIRRGEAVYVSYLAANRDPEVFADPDGIVLDRSPNPHVAFGYGPHYCVGALLARLETELLFSALVDRFPGMRLGVPAGELRWRPGALIRGPEGLPVVW</sequence>
<dbReference type="GO" id="GO:0020037">
    <property type="term" value="F:heme binding"/>
    <property type="evidence" value="ECO:0007669"/>
    <property type="project" value="InterPro"/>
</dbReference>
<dbReference type="InterPro" id="IPR017972">
    <property type="entry name" value="Cyt_P450_CS"/>
</dbReference>
<evidence type="ECO:0000256" key="4">
    <source>
        <dbReference type="ARBA" id="ARBA00023002"/>
    </source>
</evidence>
<dbReference type="GO" id="GO:0016705">
    <property type="term" value="F:oxidoreductase activity, acting on paired donors, with incorporation or reduction of molecular oxygen"/>
    <property type="evidence" value="ECO:0007669"/>
    <property type="project" value="InterPro"/>
</dbReference>
<keyword evidence="5 7" id="KW-0408">Iron</keyword>
<evidence type="ECO:0000256" key="3">
    <source>
        <dbReference type="ARBA" id="ARBA00022723"/>
    </source>
</evidence>
<keyword evidence="3 7" id="KW-0479">Metal-binding</keyword>
<dbReference type="GO" id="GO:0005506">
    <property type="term" value="F:iron ion binding"/>
    <property type="evidence" value="ECO:0007669"/>
    <property type="project" value="InterPro"/>
</dbReference>
<evidence type="ECO:0000256" key="6">
    <source>
        <dbReference type="ARBA" id="ARBA00023033"/>
    </source>
</evidence>
<feature type="region of interest" description="Disordered" evidence="8">
    <location>
        <begin position="1"/>
        <end position="88"/>
    </location>
</feature>
<dbReference type="Gene3D" id="1.10.630.10">
    <property type="entry name" value="Cytochrome P450"/>
    <property type="match status" value="1"/>
</dbReference>
<dbReference type="FunFam" id="1.10.630.10:FF:000018">
    <property type="entry name" value="Cytochrome P450 monooxygenase"/>
    <property type="match status" value="1"/>
</dbReference>
<comment type="similarity">
    <text evidence="1 7">Belongs to the cytochrome P450 family.</text>
</comment>
<proteinExistence type="inferred from homology"/>
<evidence type="ECO:0000256" key="8">
    <source>
        <dbReference type="SAM" id="MobiDB-lite"/>
    </source>
</evidence>
<gene>
    <name evidence="9" type="ORF">SCWH03_38120</name>
</gene>
<dbReference type="AlphaFoldDB" id="A0A6A0B013"/>
<evidence type="ECO:0000256" key="5">
    <source>
        <dbReference type="ARBA" id="ARBA00023004"/>
    </source>
</evidence>
<dbReference type="GO" id="GO:0004497">
    <property type="term" value="F:monooxygenase activity"/>
    <property type="evidence" value="ECO:0007669"/>
    <property type="project" value="UniProtKB-KW"/>
</dbReference>
<dbReference type="CDD" id="cd11031">
    <property type="entry name" value="Cyp158A-like"/>
    <property type="match status" value="1"/>
</dbReference>
<dbReference type="InterPro" id="IPR036396">
    <property type="entry name" value="Cyt_P450_sf"/>
</dbReference>
<organism evidence="9 10">
    <name type="scientific">Streptomyces pacificus</name>
    <dbReference type="NCBI Taxonomy" id="2705029"/>
    <lineage>
        <taxon>Bacteria</taxon>
        <taxon>Bacillati</taxon>
        <taxon>Actinomycetota</taxon>
        <taxon>Actinomycetes</taxon>
        <taxon>Kitasatosporales</taxon>
        <taxon>Streptomycetaceae</taxon>
        <taxon>Streptomyces</taxon>
    </lineage>
</organism>
<dbReference type="EMBL" id="BLLG01000010">
    <property type="protein sequence ID" value="GFH37574.1"/>
    <property type="molecule type" value="Genomic_DNA"/>
</dbReference>
<reference evidence="9 10" key="1">
    <citation type="submission" date="2020-02" db="EMBL/GenBank/DDBJ databases">
        <title>Whole Genome Shotgun Sequence of Streptomyces sp. strain CWH03.</title>
        <authorList>
            <person name="Dohra H."/>
            <person name="Kodani S."/>
            <person name="Yamamura H."/>
        </authorList>
    </citation>
    <scope>NUCLEOTIDE SEQUENCE [LARGE SCALE GENOMIC DNA]</scope>
    <source>
        <strain evidence="9 10">CWH03</strain>
    </source>
</reference>
<dbReference type="InterPro" id="IPR002397">
    <property type="entry name" value="Cyt_P450_B"/>
</dbReference>
<dbReference type="SUPFAM" id="SSF48264">
    <property type="entry name" value="Cytochrome P450"/>
    <property type="match status" value="1"/>
</dbReference>
<name>A0A6A0B013_9ACTN</name>
<dbReference type="InterPro" id="IPR001128">
    <property type="entry name" value="Cyt_P450"/>
</dbReference>
<keyword evidence="10" id="KW-1185">Reference proteome</keyword>
<keyword evidence="4 7" id="KW-0560">Oxidoreductase</keyword>
<evidence type="ECO:0000256" key="2">
    <source>
        <dbReference type="ARBA" id="ARBA00022617"/>
    </source>
</evidence>
<protein>
    <submittedName>
        <fullName evidence="9">Cytochrome P450</fullName>
    </submittedName>
</protein>
<dbReference type="PRINTS" id="PR00359">
    <property type="entry name" value="BP450"/>
</dbReference>